<dbReference type="GO" id="GO:0009313">
    <property type="term" value="P:oligosaccharide catabolic process"/>
    <property type="evidence" value="ECO:0007669"/>
    <property type="project" value="TreeGrafter"/>
</dbReference>
<dbReference type="InterPro" id="IPR028995">
    <property type="entry name" value="Glyco_hydro_57/38_cen_sf"/>
</dbReference>
<keyword evidence="1" id="KW-0479">Metal-binding</keyword>
<sequence>MLSAIAHSLGKDLVYLAAEITCLWKLMCLNQFHNMIPGSSIEMVFEDSDKIYVDILESARDMKENAIVALFGDSSMCAAEQATSTLVFNSTSWPCTDVVAVPGMSQGLGAQQVHKQDQATLMVTASVPSSGMQIVSPVNDANVVPVSAYCDSNGHFVLENLYVMAKFNASSHLASFVD</sequence>
<comment type="caution">
    <text evidence="4">The sequence shown here is derived from an EMBL/GenBank/DDBJ whole genome shotgun (WGS) entry which is preliminary data.</text>
</comment>
<dbReference type="InterPro" id="IPR015341">
    <property type="entry name" value="Glyco_hydro_38_cen"/>
</dbReference>
<dbReference type="EC" id="3.2.1.24" evidence="4"/>
<dbReference type="SUPFAM" id="SSF88688">
    <property type="entry name" value="Families 57/38 glycoside transferase middle domain"/>
    <property type="match status" value="1"/>
</dbReference>
<dbReference type="InterPro" id="IPR011013">
    <property type="entry name" value="Gal_mutarotase_sf_dom"/>
</dbReference>
<evidence type="ECO:0000256" key="1">
    <source>
        <dbReference type="ARBA" id="ARBA00022723"/>
    </source>
</evidence>
<dbReference type="SUPFAM" id="SSF74650">
    <property type="entry name" value="Galactose mutarotase-like"/>
    <property type="match status" value="1"/>
</dbReference>
<evidence type="ECO:0000313" key="5">
    <source>
        <dbReference type="Proteomes" id="UP001145021"/>
    </source>
</evidence>
<dbReference type="InterPro" id="IPR037094">
    <property type="entry name" value="Glyco_hydro_38_cen_sf"/>
</dbReference>
<dbReference type="PANTHER" id="PTHR46017:SF1">
    <property type="entry name" value="ALPHA-MANNOSIDASE 2C1"/>
    <property type="match status" value="1"/>
</dbReference>
<organism evidence="4 5">
    <name type="scientific">Coemansia asiatica</name>
    <dbReference type="NCBI Taxonomy" id="1052880"/>
    <lineage>
        <taxon>Eukaryota</taxon>
        <taxon>Fungi</taxon>
        <taxon>Fungi incertae sedis</taxon>
        <taxon>Zoopagomycota</taxon>
        <taxon>Kickxellomycotina</taxon>
        <taxon>Kickxellomycetes</taxon>
        <taxon>Kickxellales</taxon>
        <taxon>Kickxellaceae</taxon>
        <taxon>Coemansia</taxon>
    </lineage>
</organism>
<dbReference type="AlphaFoldDB" id="A0A9W7XPB6"/>
<evidence type="ECO:0000259" key="3">
    <source>
        <dbReference type="Pfam" id="PF09261"/>
    </source>
</evidence>
<accession>A0A9W7XPB6</accession>
<dbReference type="PANTHER" id="PTHR46017">
    <property type="entry name" value="ALPHA-MANNOSIDASE 2C1"/>
    <property type="match status" value="1"/>
</dbReference>
<gene>
    <name evidence="4" type="primary">AMS1_1</name>
    <name evidence="4" type="ORF">LPJ64_000991</name>
</gene>
<dbReference type="GO" id="GO:0030246">
    <property type="term" value="F:carbohydrate binding"/>
    <property type="evidence" value="ECO:0007669"/>
    <property type="project" value="InterPro"/>
</dbReference>
<evidence type="ECO:0000256" key="2">
    <source>
        <dbReference type="ARBA" id="ARBA00022801"/>
    </source>
</evidence>
<name>A0A9W7XPB6_9FUNG</name>
<keyword evidence="2 4" id="KW-0378">Hydrolase</keyword>
<proteinExistence type="predicted"/>
<dbReference type="Proteomes" id="UP001145021">
    <property type="component" value="Unassembled WGS sequence"/>
</dbReference>
<keyword evidence="5" id="KW-1185">Reference proteome</keyword>
<dbReference type="GO" id="GO:0046872">
    <property type="term" value="F:metal ion binding"/>
    <property type="evidence" value="ECO:0007669"/>
    <property type="project" value="UniProtKB-KW"/>
</dbReference>
<dbReference type="GO" id="GO:0006013">
    <property type="term" value="P:mannose metabolic process"/>
    <property type="evidence" value="ECO:0007669"/>
    <property type="project" value="InterPro"/>
</dbReference>
<reference evidence="4" key="1">
    <citation type="submission" date="2022-07" db="EMBL/GenBank/DDBJ databases">
        <title>Phylogenomic reconstructions and comparative analyses of Kickxellomycotina fungi.</title>
        <authorList>
            <person name="Reynolds N.K."/>
            <person name="Stajich J.E."/>
            <person name="Barry K."/>
            <person name="Grigoriev I.V."/>
            <person name="Crous P."/>
            <person name="Smith M.E."/>
        </authorList>
    </citation>
    <scope>NUCLEOTIDE SEQUENCE</scope>
    <source>
        <strain evidence="4">NBRC 105413</strain>
    </source>
</reference>
<evidence type="ECO:0000313" key="4">
    <source>
        <dbReference type="EMBL" id="KAJ1647612.1"/>
    </source>
</evidence>
<keyword evidence="4" id="KW-0326">Glycosidase</keyword>
<dbReference type="GO" id="GO:0004559">
    <property type="term" value="F:alpha-mannosidase activity"/>
    <property type="evidence" value="ECO:0007669"/>
    <property type="project" value="UniProtKB-EC"/>
</dbReference>
<dbReference type="Pfam" id="PF09261">
    <property type="entry name" value="Alpha-mann_mid"/>
    <property type="match status" value="1"/>
</dbReference>
<dbReference type="EMBL" id="JANBOH010000024">
    <property type="protein sequence ID" value="KAJ1647612.1"/>
    <property type="molecule type" value="Genomic_DNA"/>
</dbReference>
<protein>
    <submittedName>
        <fullName evidence="4">Glycoside hydrolase, 38 vacuolar alpha mannosidase</fullName>
        <ecNumber evidence="4">3.2.1.24</ecNumber>
    </submittedName>
</protein>
<dbReference type="Gene3D" id="1.20.1270.50">
    <property type="entry name" value="Glycoside hydrolase family 38, central domain"/>
    <property type="match status" value="1"/>
</dbReference>
<feature type="domain" description="Glycoside hydrolase family 38 central" evidence="3">
    <location>
        <begin position="11"/>
        <end position="69"/>
    </location>
</feature>